<keyword evidence="12" id="KW-0808">Transferase</keyword>
<dbReference type="PROSITE" id="PS00108">
    <property type="entry name" value="PROTEIN_KINASE_ST"/>
    <property type="match status" value="1"/>
</dbReference>
<comment type="cofactor">
    <cofactor evidence="1">
        <name>Mg(2+)</name>
        <dbReference type="ChEBI" id="CHEBI:18420"/>
    </cofactor>
</comment>
<evidence type="ECO:0000256" key="10">
    <source>
        <dbReference type="ARBA" id="ARBA00022527"/>
    </source>
</evidence>
<keyword evidence="8" id="KW-0963">Cytoplasm</keyword>
<dbReference type="PROSITE" id="PS50011">
    <property type="entry name" value="PROTEIN_KINASE_DOM"/>
    <property type="match status" value="1"/>
</dbReference>
<evidence type="ECO:0000256" key="26">
    <source>
        <dbReference type="PROSITE-ProRule" id="PRU10141"/>
    </source>
</evidence>
<feature type="region of interest" description="Disordered" evidence="28">
    <location>
        <begin position="434"/>
        <end position="486"/>
    </location>
</feature>
<dbReference type="PROSITE" id="PS00107">
    <property type="entry name" value="PROTEIN_KINASE_ATP"/>
    <property type="match status" value="1"/>
</dbReference>
<name>T1J3V1_STRMM</name>
<evidence type="ECO:0000256" key="2">
    <source>
        <dbReference type="ARBA" id="ARBA00004413"/>
    </source>
</evidence>
<dbReference type="SMART" id="SM00220">
    <property type="entry name" value="S_TKc"/>
    <property type="match status" value="1"/>
</dbReference>
<dbReference type="PANTHER" id="PTHR46716:SF1">
    <property type="entry name" value="MITOGEN-ACTIVATED PROTEIN KINASE KINASE KINASE 7"/>
    <property type="match status" value="1"/>
</dbReference>
<dbReference type="PRINTS" id="PR00109">
    <property type="entry name" value="TYRKINASE"/>
</dbReference>
<dbReference type="Pfam" id="PF07714">
    <property type="entry name" value="PK_Tyr_Ser-Thr"/>
    <property type="match status" value="1"/>
</dbReference>
<dbReference type="GO" id="GO:0004709">
    <property type="term" value="F:MAP kinase kinase kinase activity"/>
    <property type="evidence" value="ECO:0007669"/>
    <property type="project" value="UniProtKB-EC"/>
</dbReference>
<dbReference type="FunFam" id="1.10.510.10:FF:000143">
    <property type="entry name" value="Mitogen-activated protein kinase kinase kinase 7"/>
    <property type="match status" value="1"/>
</dbReference>
<dbReference type="InterPro" id="IPR001245">
    <property type="entry name" value="Ser-Thr/Tyr_kinase_cat_dom"/>
</dbReference>
<dbReference type="CDD" id="cd14058">
    <property type="entry name" value="STKc_TAK1"/>
    <property type="match status" value="1"/>
</dbReference>
<evidence type="ECO:0000256" key="1">
    <source>
        <dbReference type="ARBA" id="ARBA00001946"/>
    </source>
</evidence>
<keyword evidence="20" id="KW-0805">Transcription regulation</keyword>
<dbReference type="STRING" id="126957.T1J3V1"/>
<evidence type="ECO:0000256" key="21">
    <source>
        <dbReference type="ARBA" id="ARBA00023016"/>
    </source>
</evidence>
<keyword evidence="13" id="KW-0053">Apoptosis</keyword>
<keyword evidence="7" id="KW-1003">Cell membrane</keyword>
<evidence type="ECO:0000256" key="28">
    <source>
        <dbReference type="SAM" id="MobiDB-lite"/>
    </source>
</evidence>
<evidence type="ECO:0000256" key="23">
    <source>
        <dbReference type="ARBA" id="ARBA00023163"/>
    </source>
</evidence>
<keyword evidence="27" id="KW-0175">Coiled coil</keyword>
<dbReference type="GO" id="GO:0006950">
    <property type="term" value="P:response to stress"/>
    <property type="evidence" value="ECO:0007669"/>
    <property type="project" value="UniProtKB-ARBA"/>
</dbReference>
<protein>
    <recommendedName>
        <fullName evidence="6">Mitogen-activated protein kinase kinase kinase 7</fullName>
        <ecNumber evidence="5">2.7.11.25</ecNumber>
    </recommendedName>
</protein>
<dbReference type="GO" id="GO:0005737">
    <property type="term" value="C:cytoplasm"/>
    <property type="evidence" value="ECO:0007669"/>
    <property type="project" value="UniProtKB-SubCell"/>
</dbReference>
<dbReference type="GO" id="GO:0006915">
    <property type="term" value="P:apoptotic process"/>
    <property type="evidence" value="ECO:0007669"/>
    <property type="project" value="UniProtKB-KW"/>
</dbReference>
<evidence type="ECO:0000256" key="27">
    <source>
        <dbReference type="SAM" id="Coils"/>
    </source>
</evidence>
<dbReference type="EMBL" id="JH431832">
    <property type="status" value="NOT_ANNOTATED_CDS"/>
    <property type="molecule type" value="Genomic_DNA"/>
</dbReference>
<evidence type="ECO:0000256" key="11">
    <source>
        <dbReference type="ARBA" id="ARBA00022553"/>
    </source>
</evidence>
<reference evidence="31" key="1">
    <citation type="submission" date="2011-05" db="EMBL/GenBank/DDBJ databases">
        <authorList>
            <person name="Richards S.R."/>
            <person name="Qu J."/>
            <person name="Jiang H."/>
            <person name="Jhangiani S.N."/>
            <person name="Agravi P."/>
            <person name="Goodspeed R."/>
            <person name="Gross S."/>
            <person name="Mandapat C."/>
            <person name="Jackson L."/>
            <person name="Mathew T."/>
            <person name="Pu L."/>
            <person name="Thornton R."/>
            <person name="Saada N."/>
            <person name="Wilczek-Boney K.B."/>
            <person name="Lee S."/>
            <person name="Kovar C."/>
            <person name="Wu Y."/>
            <person name="Scherer S.E."/>
            <person name="Worley K.C."/>
            <person name="Muzny D.M."/>
            <person name="Gibbs R."/>
        </authorList>
    </citation>
    <scope>NUCLEOTIDE SEQUENCE</scope>
    <source>
        <strain evidence="31">Brora</strain>
    </source>
</reference>
<keyword evidence="14" id="KW-0479">Metal-binding</keyword>
<dbReference type="GO" id="GO:0007254">
    <property type="term" value="P:JNK cascade"/>
    <property type="evidence" value="ECO:0007669"/>
    <property type="project" value="TreeGrafter"/>
</dbReference>
<sequence length="738" mass="82579">MENPKTPFVEEIDYTEIELLEVVGKGSFGVVNKGKWRGKFVAVKKIEGESEKKAFLVERQQLSRVNHPNIVKLYGACTKSPVCLVMEYAEGGSLYNVLHVTPRANYSASHAMSWALQCAKGVSYLHDMKPKALIHRDLKPPNLLLIMGGTVLKICDFGTACDIQTHMTNNKGSAAWMAPEVFEGFSYSEKCDVFSWGIILWEVITRHKPFSELGGSAFSIMWAVHTGHRPPLIQGCPLQIEKLMTRCWDKSPSRRPSMCEVVEIMTELFKFFKGADEPITFSPSDDENCSTYQSEEIVTEEALSSEVPSVESLSSPPIGLITTPPLPSPTLRWVGKLIPSSLMEPISVEVEDKITPAPVEVYVPLKPILKRANDHMWSVSMMPPTRQMSQTSAPPSLASSQENLNLPVNKDNSLKRLSADFTVLANSGLNLEPISDEKKSGSYGSLTTKTKSYRVENSPKKIHIPKPDRPSQPPVFTPSPTPKPGFTPSYQSTISSKYFIVCKFMRSIHFDFSLHLGRKLSLTIFTSKLDESLARNEHQNWCVPALQLMMERNETTLAALHFRSSQSHHAIRGFAAAAAYGKFGDDSYADLILNLHPIQSSTGSPQDFSNNLGFYHLMLEPEFQPLNPVPNSSESMKVFEEHNKLAQEFIRVKAETNLLLKRRQELNEELGKEQTLTSSGYTEADKYINEMLELQNEKLGLQSLFENLSKQLGILKSNPKQRNSGDRVIASYFCFSLA</sequence>
<feature type="compositionally biased region" description="Pro residues" evidence="28">
    <location>
        <begin position="470"/>
        <end position="485"/>
    </location>
</feature>
<comment type="subcellular location">
    <subcellularLocation>
        <location evidence="2">Cell membrane</location>
        <topology evidence="2">Peripheral membrane protein</topology>
        <orientation evidence="2">Cytoplasmic side</orientation>
    </subcellularLocation>
    <subcellularLocation>
        <location evidence="3">Cytoplasm</location>
    </subcellularLocation>
</comment>
<dbReference type="GO" id="GO:0071560">
    <property type="term" value="P:cellular response to transforming growth factor beta stimulus"/>
    <property type="evidence" value="ECO:0007669"/>
    <property type="project" value="UniProtKB-ARBA"/>
</dbReference>
<dbReference type="GO" id="GO:0009893">
    <property type="term" value="P:positive regulation of metabolic process"/>
    <property type="evidence" value="ECO:0007669"/>
    <property type="project" value="UniProtKB-ARBA"/>
</dbReference>
<dbReference type="Gene3D" id="3.30.200.20">
    <property type="entry name" value="Phosphorylase Kinase, domain 1"/>
    <property type="match status" value="1"/>
</dbReference>
<keyword evidence="11" id="KW-0597">Phosphoprotein</keyword>
<feature type="compositionally biased region" description="Polar residues" evidence="28">
    <location>
        <begin position="386"/>
        <end position="404"/>
    </location>
</feature>
<comment type="similarity">
    <text evidence="4">Belongs to the protein kinase superfamily. STE Ser/Thr protein kinase family. MAP kinase kinase kinase subfamily.</text>
</comment>
<feature type="domain" description="Protein kinase" evidence="29">
    <location>
        <begin position="17"/>
        <end position="272"/>
    </location>
</feature>
<evidence type="ECO:0000256" key="13">
    <source>
        <dbReference type="ARBA" id="ARBA00022703"/>
    </source>
</evidence>
<evidence type="ECO:0000256" key="18">
    <source>
        <dbReference type="ARBA" id="ARBA00022842"/>
    </source>
</evidence>
<dbReference type="GO" id="GO:0006955">
    <property type="term" value="P:immune response"/>
    <property type="evidence" value="ECO:0007669"/>
    <property type="project" value="TreeGrafter"/>
</dbReference>
<evidence type="ECO:0000256" key="7">
    <source>
        <dbReference type="ARBA" id="ARBA00022475"/>
    </source>
</evidence>
<dbReference type="EnsemblMetazoa" id="SMAR008273-RA">
    <property type="protein sequence ID" value="SMAR008273-PA"/>
    <property type="gene ID" value="SMAR008273"/>
</dbReference>
<evidence type="ECO:0000256" key="15">
    <source>
        <dbReference type="ARBA" id="ARBA00022741"/>
    </source>
</evidence>
<feature type="coiled-coil region" evidence="27">
    <location>
        <begin position="684"/>
        <end position="711"/>
    </location>
</feature>
<reference evidence="30" key="2">
    <citation type="submission" date="2015-02" db="UniProtKB">
        <authorList>
            <consortium name="EnsemblMetazoa"/>
        </authorList>
    </citation>
    <scope>IDENTIFICATION</scope>
</reference>
<proteinExistence type="inferred from homology"/>
<feature type="region of interest" description="Disordered" evidence="28">
    <location>
        <begin position="384"/>
        <end position="404"/>
    </location>
</feature>
<feature type="binding site" evidence="26">
    <location>
        <position position="45"/>
    </location>
    <ligand>
        <name>ATP</name>
        <dbReference type="ChEBI" id="CHEBI:30616"/>
    </ligand>
</feature>
<evidence type="ECO:0000256" key="17">
    <source>
        <dbReference type="ARBA" id="ARBA00022840"/>
    </source>
</evidence>
<keyword evidence="10" id="KW-0723">Serine/threonine-protein kinase</keyword>
<evidence type="ECO:0000256" key="8">
    <source>
        <dbReference type="ARBA" id="ARBA00022490"/>
    </source>
</evidence>
<evidence type="ECO:0000313" key="30">
    <source>
        <dbReference type="EnsemblMetazoa" id="SMAR008273-PA"/>
    </source>
</evidence>
<organism evidence="30 31">
    <name type="scientific">Strigamia maritima</name>
    <name type="common">European centipede</name>
    <name type="synonym">Geophilus maritimus</name>
    <dbReference type="NCBI Taxonomy" id="126957"/>
    <lineage>
        <taxon>Eukaryota</taxon>
        <taxon>Metazoa</taxon>
        <taxon>Ecdysozoa</taxon>
        <taxon>Arthropoda</taxon>
        <taxon>Myriapoda</taxon>
        <taxon>Chilopoda</taxon>
        <taxon>Pleurostigmophora</taxon>
        <taxon>Geophilomorpha</taxon>
        <taxon>Linotaeniidae</taxon>
        <taxon>Strigamia</taxon>
    </lineage>
</organism>
<evidence type="ECO:0000256" key="24">
    <source>
        <dbReference type="ARBA" id="ARBA00047559"/>
    </source>
</evidence>
<evidence type="ECO:0000256" key="4">
    <source>
        <dbReference type="ARBA" id="ARBA00006529"/>
    </source>
</evidence>
<comment type="catalytic activity">
    <reaction evidence="25">
        <text>L-seryl-[protein] + ATP = O-phospho-L-seryl-[protein] + ADP + H(+)</text>
        <dbReference type="Rhea" id="RHEA:17989"/>
        <dbReference type="Rhea" id="RHEA-COMP:9863"/>
        <dbReference type="Rhea" id="RHEA-COMP:11604"/>
        <dbReference type="ChEBI" id="CHEBI:15378"/>
        <dbReference type="ChEBI" id="CHEBI:29999"/>
        <dbReference type="ChEBI" id="CHEBI:30616"/>
        <dbReference type="ChEBI" id="CHEBI:83421"/>
        <dbReference type="ChEBI" id="CHEBI:456216"/>
        <dbReference type="EC" id="2.7.11.25"/>
    </reaction>
</comment>
<dbReference type="FunFam" id="3.30.200.20:FF:000152">
    <property type="entry name" value="Mitogen-activated protein kinase kinase kinase 7"/>
    <property type="match status" value="1"/>
</dbReference>
<dbReference type="InterPro" id="IPR017441">
    <property type="entry name" value="Protein_kinase_ATP_BS"/>
</dbReference>
<dbReference type="GO" id="GO:0043410">
    <property type="term" value="P:positive regulation of MAPK cascade"/>
    <property type="evidence" value="ECO:0007669"/>
    <property type="project" value="UniProtKB-ARBA"/>
</dbReference>
<evidence type="ECO:0000256" key="19">
    <source>
        <dbReference type="ARBA" id="ARBA00022843"/>
    </source>
</evidence>
<dbReference type="AlphaFoldDB" id="T1J3V1"/>
<evidence type="ECO:0000256" key="5">
    <source>
        <dbReference type="ARBA" id="ARBA00012406"/>
    </source>
</evidence>
<keyword evidence="19" id="KW-0832">Ubl conjugation</keyword>
<dbReference type="SUPFAM" id="SSF56112">
    <property type="entry name" value="Protein kinase-like (PK-like)"/>
    <property type="match status" value="1"/>
</dbReference>
<keyword evidence="23" id="KW-0804">Transcription</keyword>
<dbReference type="InterPro" id="IPR008271">
    <property type="entry name" value="Ser/Thr_kinase_AS"/>
</dbReference>
<evidence type="ECO:0000256" key="16">
    <source>
        <dbReference type="ARBA" id="ARBA00022777"/>
    </source>
</evidence>
<evidence type="ECO:0000256" key="12">
    <source>
        <dbReference type="ARBA" id="ARBA00022679"/>
    </source>
</evidence>
<dbReference type="InterPro" id="IPR000719">
    <property type="entry name" value="Prot_kinase_dom"/>
</dbReference>
<keyword evidence="31" id="KW-1185">Reference proteome</keyword>
<evidence type="ECO:0000256" key="6">
    <source>
        <dbReference type="ARBA" id="ARBA00017660"/>
    </source>
</evidence>
<dbReference type="Gene3D" id="1.10.510.10">
    <property type="entry name" value="Transferase(Phosphotransferase) domain 1"/>
    <property type="match status" value="1"/>
</dbReference>
<keyword evidence="22" id="KW-0472">Membrane</keyword>
<dbReference type="GO" id="GO:0019901">
    <property type="term" value="F:protein kinase binding"/>
    <property type="evidence" value="ECO:0007669"/>
    <property type="project" value="UniProtKB-ARBA"/>
</dbReference>
<dbReference type="EC" id="2.7.11.25" evidence="5"/>
<accession>T1J3V1</accession>
<dbReference type="eggNOG" id="KOG0192">
    <property type="taxonomic scope" value="Eukaryota"/>
</dbReference>
<dbReference type="GO" id="GO:0046872">
    <property type="term" value="F:metal ion binding"/>
    <property type="evidence" value="ECO:0007669"/>
    <property type="project" value="UniProtKB-KW"/>
</dbReference>
<dbReference type="Proteomes" id="UP000014500">
    <property type="component" value="Unassembled WGS sequence"/>
</dbReference>
<evidence type="ECO:0000256" key="20">
    <source>
        <dbReference type="ARBA" id="ARBA00023015"/>
    </source>
</evidence>
<evidence type="ECO:0000256" key="14">
    <source>
        <dbReference type="ARBA" id="ARBA00022723"/>
    </source>
</evidence>
<evidence type="ECO:0000259" key="29">
    <source>
        <dbReference type="PROSITE" id="PS50011"/>
    </source>
</evidence>
<dbReference type="GO" id="GO:0043123">
    <property type="term" value="P:positive regulation of canonical NF-kappaB signal transduction"/>
    <property type="evidence" value="ECO:0007669"/>
    <property type="project" value="UniProtKB-ARBA"/>
</dbReference>
<evidence type="ECO:0000313" key="31">
    <source>
        <dbReference type="Proteomes" id="UP000014500"/>
    </source>
</evidence>
<keyword evidence="18" id="KW-0460">Magnesium</keyword>
<dbReference type="PANTHER" id="PTHR46716">
    <property type="entry name" value="MITOGEN-ACTIVATED PROTEIN KINASE KINASE KINASE 7"/>
    <property type="match status" value="1"/>
</dbReference>
<dbReference type="InterPro" id="IPR011009">
    <property type="entry name" value="Kinase-like_dom_sf"/>
</dbReference>
<feature type="compositionally biased region" description="Basic and acidic residues" evidence="28">
    <location>
        <begin position="453"/>
        <end position="469"/>
    </location>
</feature>
<keyword evidence="21" id="KW-0346">Stress response</keyword>
<evidence type="ECO:0000256" key="22">
    <source>
        <dbReference type="ARBA" id="ARBA00023136"/>
    </source>
</evidence>
<evidence type="ECO:0000256" key="3">
    <source>
        <dbReference type="ARBA" id="ARBA00004496"/>
    </source>
</evidence>
<comment type="catalytic activity">
    <reaction evidence="24">
        <text>L-threonyl-[protein] + ATP = O-phospho-L-threonyl-[protein] + ADP + H(+)</text>
        <dbReference type="Rhea" id="RHEA:46608"/>
        <dbReference type="Rhea" id="RHEA-COMP:11060"/>
        <dbReference type="Rhea" id="RHEA-COMP:11605"/>
        <dbReference type="ChEBI" id="CHEBI:15378"/>
        <dbReference type="ChEBI" id="CHEBI:30013"/>
        <dbReference type="ChEBI" id="CHEBI:30616"/>
        <dbReference type="ChEBI" id="CHEBI:61977"/>
        <dbReference type="ChEBI" id="CHEBI:456216"/>
        <dbReference type="EC" id="2.7.11.25"/>
    </reaction>
</comment>
<evidence type="ECO:0000256" key="25">
    <source>
        <dbReference type="ARBA" id="ARBA00048329"/>
    </source>
</evidence>
<keyword evidence="16" id="KW-0418">Kinase</keyword>
<dbReference type="GO" id="GO:0005524">
    <property type="term" value="F:ATP binding"/>
    <property type="evidence" value="ECO:0007669"/>
    <property type="project" value="UniProtKB-UniRule"/>
</dbReference>
<dbReference type="GO" id="GO:0005886">
    <property type="term" value="C:plasma membrane"/>
    <property type="evidence" value="ECO:0007669"/>
    <property type="project" value="UniProtKB-SubCell"/>
</dbReference>
<keyword evidence="9" id="KW-1017">Isopeptide bond</keyword>
<keyword evidence="17 26" id="KW-0067">ATP-binding</keyword>
<keyword evidence="15 26" id="KW-0547">Nucleotide-binding</keyword>
<dbReference type="HOGENOM" id="CLU_000288_7_41_1"/>
<dbReference type="PhylomeDB" id="T1J3V1"/>
<evidence type="ECO:0000256" key="9">
    <source>
        <dbReference type="ARBA" id="ARBA00022499"/>
    </source>
</evidence>